<dbReference type="RefSeq" id="WP_062666771.1">
    <property type="nucleotide sequence ID" value="NZ_FIZX01000005.1"/>
</dbReference>
<dbReference type="OrthoDB" id="5811976at2"/>
<keyword evidence="1" id="KW-0732">Signal</keyword>
<dbReference type="InterPro" id="IPR036680">
    <property type="entry name" value="SPOR-like_sf"/>
</dbReference>
<dbReference type="InterPro" id="IPR007730">
    <property type="entry name" value="SPOR-like_dom"/>
</dbReference>
<sequence length="255" mass="28613">MRSRRFSVLNIFMLSSFLVFCSSAFASSDINKLCLSSTSPEGDQIVGKNCPIGEGLWGRKPAKNGAFWVQCGIYSEIPDKNGKANEVLYRKEGSQYRCLAGPYDSFVDAKNARDNLRTSSEMSDAFIRQIGFKPSIKKRSSKTTVQASKSGIVRQQEQVLGFWAPKPQGMDARYTVNRRDWWRATYEDASNACRQKGRKLVSAGSLRKAIARQRSSDELPALYPYWLGNGHVYDIKLDMSFVAISDTLTLNVLCE</sequence>
<dbReference type="SUPFAM" id="SSF110997">
    <property type="entry name" value="Sporulation related repeat"/>
    <property type="match status" value="1"/>
</dbReference>
<evidence type="ECO:0000313" key="3">
    <source>
        <dbReference type="EMBL" id="CZF84306.1"/>
    </source>
</evidence>
<gene>
    <name evidence="3" type="ORF">GCE9029_04320</name>
</gene>
<keyword evidence="4" id="KW-1185">Reference proteome</keyword>
<organism evidence="3 4">
    <name type="scientific">Grimontia celer</name>
    <dbReference type="NCBI Taxonomy" id="1796497"/>
    <lineage>
        <taxon>Bacteria</taxon>
        <taxon>Pseudomonadati</taxon>
        <taxon>Pseudomonadota</taxon>
        <taxon>Gammaproteobacteria</taxon>
        <taxon>Vibrionales</taxon>
        <taxon>Vibrionaceae</taxon>
        <taxon>Grimontia</taxon>
    </lineage>
</organism>
<dbReference type="Pfam" id="PF05036">
    <property type="entry name" value="SPOR"/>
    <property type="match status" value="1"/>
</dbReference>
<dbReference type="STRING" id="1796497.GCE9029_04320"/>
<protein>
    <submittedName>
        <fullName evidence="3">Sporulation related domain protein</fullName>
    </submittedName>
</protein>
<feature type="chain" id="PRO_5007282341" evidence="1">
    <location>
        <begin position="27"/>
        <end position="255"/>
    </location>
</feature>
<name>A0A128FDD1_9GAMM</name>
<reference evidence="4" key="1">
    <citation type="submission" date="2016-02" db="EMBL/GenBank/DDBJ databases">
        <authorList>
            <person name="Rodrigo-Torres Lidia"/>
            <person name="Arahal R.David."/>
        </authorList>
    </citation>
    <scope>NUCLEOTIDE SEQUENCE [LARGE SCALE GENOMIC DNA]</scope>
    <source>
        <strain evidence="4">CECT 9029</strain>
    </source>
</reference>
<evidence type="ECO:0000256" key="1">
    <source>
        <dbReference type="SAM" id="SignalP"/>
    </source>
</evidence>
<dbReference type="AlphaFoldDB" id="A0A128FDD1"/>
<dbReference type="GO" id="GO:0042834">
    <property type="term" value="F:peptidoglycan binding"/>
    <property type="evidence" value="ECO:0007669"/>
    <property type="project" value="InterPro"/>
</dbReference>
<evidence type="ECO:0000259" key="2">
    <source>
        <dbReference type="Pfam" id="PF05036"/>
    </source>
</evidence>
<accession>A0A128FDD1</accession>
<dbReference type="EMBL" id="FIZX01000005">
    <property type="protein sequence ID" value="CZF84306.1"/>
    <property type="molecule type" value="Genomic_DNA"/>
</dbReference>
<feature type="domain" description="SPOR" evidence="2">
    <location>
        <begin position="87"/>
        <end position="129"/>
    </location>
</feature>
<dbReference type="Proteomes" id="UP000071641">
    <property type="component" value="Unassembled WGS sequence"/>
</dbReference>
<feature type="signal peptide" evidence="1">
    <location>
        <begin position="1"/>
        <end position="26"/>
    </location>
</feature>
<proteinExistence type="predicted"/>
<evidence type="ECO:0000313" key="4">
    <source>
        <dbReference type="Proteomes" id="UP000071641"/>
    </source>
</evidence>